<keyword evidence="4" id="KW-0862">Zinc</keyword>
<reference evidence="8 9" key="2">
    <citation type="submission" date="2018-11" db="EMBL/GenBank/DDBJ databases">
        <authorList>
            <consortium name="Pathogen Informatics"/>
        </authorList>
    </citation>
    <scope>NUCLEOTIDE SEQUENCE [LARGE SCALE GENOMIC DNA]</scope>
</reference>
<evidence type="ECO:0000256" key="2">
    <source>
        <dbReference type="ARBA" id="ARBA00022723"/>
    </source>
</evidence>
<reference evidence="10" key="1">
    <citation type="submission" date="2016-06" db="UniProtKB">
        <authorList>
            <consortium name="WormBaseParasite"/>
        </authorList>
    </citation>
    <scope>IDENTIFICATION</scope>
</reference>
<evidence type="ECO:0000313" key="9">
    <source>
        <dbReference type="Proteomes" id="UP000050794"/>
    </source>
</evidence>
<evidence type="ECO:0000256" key="5">
    <source>
        <dbReference type="ARBA" id="ARBA00023242"/>
    </source>
</evidence>
<feature type="domain" description="PSP proline-rich" evidence="7">
    <location>
        <begin position="218"/>
        <end position="274"/>
    </location>
</feature>
<dbReference type="GO" id="GO:0071013">
    <property type="term" value="C:catalytic step 2 spliceosome"/>
    <property type="evidence" value="ECO:0007669"/>
    <property type="project" value="TreeGrafter"/>
</dbReference>
<protein>
    <submittedName>
        <fullName evidence="10">PSP domain-containing protein</fullName>
    </submittedName>
</protein>
<dbReference type="GO" id="GO:0008270">
    <property type="term" value="F:zinc ion binding"/>
    <property type="evidence" value="ECO:0007669"/>
    <property type="project" value="UniProtKB-KW"/>
</dbReference>
<proteinExistence type="predicted"/>
<feature type="region of interest" description="Disordered" evidence="6">
    <location>
        <begin position="342"/>
        <end position="371"/>
    </location>
</feature>
<feature type="compositionally biased region" description="Basic and acidic residues" evidence="6">
    <location>
        <begin position="31"/>
        <end position="47"/>
    </location>
</feature>
<evidence type="ECO:0000256" key="1">
    <source>
        <dbReference type="ARBA" id="ARBA00004123"/>
    </source>
</evidence>
<dbReference type="InterPro" id="IPR052115">
    <property type="entry name" value="NEXT_complex_subunit_ZCCHC8"/>
</dbReference>
<dbReference type="WBParaSite" id="TCNE_0000940401-mRNA-1">
    <property type="protein sequence ID" value="TCNE_0000940401-mRNA-1"/>
    <property type="gene ID" value="TCNE_0000940401"/>
</dbReference>
<dbReference type="Pfam" id="PF04046">
    <property type="entry name" value="PSP"/>
    <property type="match status" value="1"/>
</dbReference>
<sequence>MFYRSEGQQRNKIHGSFLYYYYEWRLGADSKKSREESSDSKDNREPGECSSSSSSSPVVINIVDDDRRSEDGDDSGEDVIILSDSSDNDNMTRGDGNDSSIQLVDDLVDDGLFVVDRSGSIKGPPASMNADEGYESSKRKRRSPPLDISKVLTSLATPSLAPGKTENRFKVTCFNCGGDHTVEKCDIAHDKRKIAKNRAEYRNNRRSMNERYLDTSSNSSIRPGHISDELREALGIGPRDIPEWIYRMRQLGFVDGYPPAYLKQAIGTSEGALLEFHVEDGTFLSGSASAKKRTDSGAFLKVGVLQREQNFRVPDIHDFIDYHQVVLSERFWAEQRILENESSESKTHAKQRGSPLDENRKKQRPSPTDEDVEVIDVDLETDVEGDVCVLPSSPTIPAYLSQRSDSAAEGDVVTPKRVESSPALLGSSTGVLCGTPIALRANQMKKPGLDEFRAGVVPFKHEPDSTSHRGFFTALMKKIRKAL</sequence>
<evidence type="ECO:0000313" key="10">
    <source>
        <dbReference type="WBParaSite" id="TCNE_0000940401-mRNA-1"/>
    </source>
</evidence>
<gene>
    <name evidence="8" type="ORF">TCNE_LOCUS9404</name>
</gene>
<feature type="region of interest" description="Disordered" evidence="6">
    <location>
        <begin position="118"/>
        <end position="150"/>
    </location>
</feature>
<keyword evidence="5" id="KW-0539">Nucleus</keyword>
<evidence type="ECO:0000256" key="4">
    <source>
        <dbReference type="ARBA" id="ARBA00022833"/>
    </source>
</evidence>
<dbReference type="EMBL" id="UYWY01020165">
    <property type="protein sequence ID" value="VDM40725.1"/>
    <property type="molecule type" value="Genomic_DNA"/>
</dbReference>
<evidence type="ECO:0000259" key="7">
    <source>
        <dbReference type="SMART" id="SM00581"/>
    </source>
</evidence>
<evidence type="ECO:0000256" key="6">
    <source>
        <dbReference type="SAM" id="MobiDB-lite"/>
    </source>
</evidence>
<dbReference type="AlphaFoldDB" id="A0A183ULN4"/>
<keyword evidence="9" id="KW-1185">Reference proteome</keyword>
<keyword evidence="3" id="KW-0863">Zinc-finger</keyword>
<dbReference type="InterPro" id="IPR006568">
    <property type="entry name" value="PSP_pro-rich"/>
</dbReference>
<feature type="region of interest" description="Disordered" evidence="6">
    <location>
        <begin position="31"/>
        <end position="100"/>
    </location>
</feature>
<comment type="subcellular location">
    <subcellularLocation>
        <location evidence="1">Nucleus</location>
    </subcellularLocation>
</comment>
<dbReference type="PANTHER" id="PTHR13316">
    <property type="entry name" value="ZINC FINGER, CCHC DOMAIN CONTAINING 8"/>
    <property type="match status" value="1"/>
</dbReference>
<accession>A0A183ULN4</accession>
<dbReference type="SMART" id="SM00581">
    <property type="entry name" value="PSP"/>
    <property type="match status" value="1"/>
</dbReference>
<name>A0A183ULN4_TOXCA</name>
<dbReference type="PANTHER" id="PTHR13316:SF0">
    <property type="entry name" value="ZINC FINGER CCHC DOMAIN-CONTAINING PROTEIN 8"/>
    <property type="match status" value="1"/>
</dbReference>
<dbReference type="Proteomes" id="UP000050794">
    <property type="component" value="Unassembled WGS sequence"/>
</dbReference>
<evidence type="ECO:0000313" key="8">
    <source>
        <dbReference type="EMBL" id="VDM40725.1"/>
    </source>
</evidence>
<keyword evidence="2" id="KW-0479">Metal-binding</keyword>
<organism evidence="9 10">
    <name type="scientific">Toxocara canis</name>
    <name type="common">Canine roundworm</name>
    <dbReference type="NCBI Taxonomy" id="6265"/>
    <lineage>
        <taxon>Eukaryota</taxon>
        <taxon>Metazoa</taxon>
        <taxon>Ecdysozoa</taxon>
        <taxon>Nematoda</taxon>
        <taxon>Chromadorea</taxon>
        <taxon>Rhabditida</taxon>
        <taxon>Spirurina</taxon>
        <taxon>Ascaridomorpha</taxon>
        <taxon>Ascaridoidea</taxon>
        <taxon>Toxocaridae</taxon>
        <taxon>Toxocara</taxon>
    </lineage>
</organism>
<evidence type="ECO:0000256" key="3">
    <source>
        <dbReference type="ARBA" id="ARBA00022771"/>
    </source>
</evidence>
<dbReference type="GO" id="GO:0003723">
    <property type="term" value="F:RNA binding"/>
    <property type="evidence" value="ECO:0007669"/>
    <property type="project" value="TreeGrafter"/>
</dbReference>